<organism evidence="1 2">
    <name type="scientific">Melipona quadrifasciata</name>
    <dbReference type="NCBI Taxonomy" id="166423"/>
    <lineage>
        <taxon>Eukaryota</taxon>
        <taxon>Metazoa</taxon>
        <taxon>Ecdysozoa</taxon>
        <taxon>Arthropoda</taxon>
        <taxon>Hexapoda</taxon>
        <taxon>Insecta</taxon>
        <taxon>Pterygota</taxon>
        <taxon>Neoptera</taxon>
        <taxon>Endopterygota</taxon>
        <taxon>Hymenoptera</taxon>
        <taxon>Apocrita</taxon>
        <taxon>Aculeata</taxon>
        <taxon>Apoidea</taxon>
        <taxon>Anthophila</taxon>
        <taxon>Apidae</taxon>
        <taxon>Melipona</taxon>
    </lineage>
</organism>
<name>A0A0M9AB89_9HYME</name>
<dbReference type="AlphaFoldDB" id="A0A0M9AB89"/>
<proteinExistence type="predicted"/>
<keyword evidence="2" id="KW-1185">Reference proteome</keyword>
<dbReference type="Proteomes" id="UP000053105">
    <property type="component" value="Unassembled WGS sequence"/>
</dbReference>
<gene>
    <name evidence="1" type="ORF">WN51_05692</name>
</gene>
<reference evidence="1 2" key="1">
    <citation type="submission" date="2015-07" db="EMBL/GenBank/DDBJ databases">
        <title>The genome of Melipona quadrifasciata.</title>
        <authorList>
            <person name="Pan H."/>
            <person name="Kapheim K."/>
        </authorList>
    </citation>
    <scope>NUCLEOTIDE SEQUENCE [LARGE SCALE GENOMIC DNA]</scope>
    <source>
        <strain evidence="1">0111107301</strain>
        <tissue evidence="1">Whole body</tissue>
    </source>
</reference>
<accession>A0A0M9AB89</accession>
<evidence type="ECO:0000313" key="2">
    <source>
        <dbReference type="Proteomes" id="UP000053105"/>
    </source>
</evidence>
<sequence length="529" mass="60164">MLLCTCKIVVREETLLLVQFGTTADVDFRIDDHVVVLPGNFEYFDLIVQTDEDQRPVVKYRQVVPMSRVVFKLLFGRAHHLNPDFKSHLHTWRKPKRSLSLVTKERKDNEELEIFTFPLLYFGTGGFVGSGGANVGRGVMAVVEGSVFVVAVLVTNTLPHVTKQIDSTYLSMTFECLQKNIASDVPQMKFRKRNVGNFGGDAADVHRRDEFQVLLRTLVNDAPSRTAVDPHREILFDREQLSHVGFAIGDHLVTVHGRGWIVANVVRDSDTAVEQLDGDMVAVLAVVEENPVFLRGREDDGHVEQMTKRKAYRFGWRFTFTSFNQNLVAVSSFVDSHLQDSIPLRTYLARRTTHCCWGCTHKIVTQVAHFVMKTKEPRSNRVGPFYTDVFIVSFQSDVLRPRGSTRPSCNLKGHSGPQKYKTHLLDKEDPSTCDLSKVQLTVERYNLKLDVHIRIFSNILSRGKTQKCFCKHKGILRNVLSEKDRAIEFDFLTSVESECLRCVSWILMKLGNSHKVDLTGLALTLRAKR</sequence>
<dbReference type="EMBL" id="KQ435693">
    <property type="protein sequence ID" value="KOX81005.1"/>
    <property type="molecule type" value="Genomic_DNA"/>
</dbReference>
<protein>
    <submittedName>
        <fullName evidence="1">Uncharacterized protein</fullName>
    </submittedName>
</protein>
<evidence type="ECO:0000313" key="1">
    <source>
        <dbReference type="EMBL" id="KOX81005.1"/>
    </source>
</evidence>